<accession>A0ABV4H8H7</accession>
<evidence type="ECO:0000313" key="2">
    <source>
        <dbReference type="Proteomes" id="UP001566204"/>
    </source>
</evidence>
<dbReference type="EMBL" id="JBEOQB010000001">
    <property type="protein sequence ID" value="MEZ0450778.1"/>
    <property type="molecule type" value="Genomic_DNA"/>
</dbReference>
<protein>
    <recommendedName>
        <fullName evidence="3">DUF4279 domain-containing protein</fullName>
    </recommendedName>
</protein>
<reference evidence="1 2" key="1">
    <citation type="submission" date="2024-06" db="EMBL/GenBank/DDBJ databases">
        <title>Soil Sphingobacterium thalpophilum.</title>
        <authorList>
            <person name="Yang J."/>
            <person name="Li J."/>
        </authorList>
    </citation>
    <scope>NUCLEOTIDE SEQUENCE [LARGE SCALE GENOMIC DNA]</scope>
    <source>
        <strain evidence="1 2">22g91tb</strain>
    </source>
</reference>
<gene>
    <name evidence="1" type="ORF">ABTW24_04135</name>
</gene>
<comment type="caution">
    <text evidence="1">The sequence shown here is derived from an EMBL/GenBank/DDBJ whole genome shotgun (WGS) entry which is preliminary data.</text>
</comment>
<keyword evidence="2" id="KW-1185">Reference proteome</keyword>
<evidence type="ECO:0000313" key="1">
    <source>
        <dbReference type="EMBL" id="MEZ0450778.1"/>
    </source>
</evidence>
<evidence type="ECO:0008006" key="3">
    <source>
        <dbReference type="Google" id="ProtNLM"/>
    </source>
</evidence>
<dbReference type="Proteomes" id="UP001566204">
    <property type="component" value="Unassembled WGS sequence"/>
</dbReference>
<name>A0ABV4H8H7_9SPHI</name>
<dbReference type="RefSeq" id="WP_370481323.1">
    <property type="nucleotide sequence ID" value="NZ_JBEOQA010000001.1"/>
</dbReference>
<proteinExistence type="predicted"/>
<sequence>MASYYELQINCNIEEKQKIETILGKSGRDFQKNWYLTIEENSSDYSNALDKFASIIEANLILLKEIGIMEDQIIFWYMYEYEQQCNMEFKPKIMKQIGNLGVVLCISCWEK</sequence>
<organism evidence="1 2">
    <name type="scientific">Sphingobacterium thalpophilum</name>
    <dbReference type="NCBI Taxonomy" id="259"/>
    <lineage>
        <taxon>Bacteria</taxon>
        <taxon>Pseudomonadati</taxon>
        <taxon>Bacteroidota</taxon>
        <taxon>Sphingobacteriia</taxon>
        <taxon>Sphingobacteriales</taxon>
        <taxon>Sphingobacteriaceae</taxon>
        <taxon>Sphingobacterium</taxon>
    </lineage>
</organism>